<dbReference type="EMBL" id="CP007151">
    <property type="protein sequence ID" value="AHI29259.1"/>
    <property type="molecule type" value="Genomic_DNA"/>
</dbReference>
<dbReference type="KEGG" id="msx:AU14_13595"/>
<protein>
    <submittedName>
        <fullName evidence="3">Mannose-sensitive agglutinin biogenesis protein MshD</fullName>
    </submittedName>
</protein>
<organism evidence="3 4">
    <name type="scientific">Marinobacter similis</name>
    <dbReference type="NCBI Taxonomy" id="1420916"/>
    <lineage>
        <taxon>Bacteria</taxon>
        <taxon>Pseudomonadati</taxon>
        <taxon>Pseudomonadota</taxon>
        <taxon>Gammaproteobacteria</taxon>
        <taxon>Pseudomonadales</taxon>
        <taxon>Marinobacteraceae</taxon>
        <taxon>Marinobacter</taxon>
    </lineage>
</organism>
<keyword evidence="2" id="KW-1133">Transmembrane helix</keyword>
<evidence type="ECO:0000256" key="2">
    <source>
        <dbReference type="SAM" id="Phobius"/>
    </source>
</evidence>
<dbReference type="HOGENOM" id="CLU_110706_2_0_6"/>
<dbReference type="STRING" id="1420916.AU14_13595"/>
<feature type="region of interest" description="Disordered" evidence="1">
    <location>
        <begin position="64"/>
        <end position="91"/>
    </location>
</feature>
<sequence>MPAHRGATLVELVITIVIISVAIAGVVGAFALISGRSADPLNQTRAVELAQLYMDEIITKKYDDATPQGGQPRYTGGCNIGPEGSEDRSTYDDVDDYNEIDAEAPRSALGPIDGYSGFTVTVDVQCAGGDAGVDLPSSQAKRIDLTITIPGGGDFVFSAYRANF</sequence>
<keyword evidence="2" id="KW-0472">Membrane</keyword>
<evidence type="ECO:0000256" key="1">
    <source>
        <dbReference type="SAM" id="MobiDB-lite"/>
    </source>
</evidence>
<feature type="transmembrane region" description="Helical" evidence="2">
    <location>
        <begin position="12"/>
        <end position="33"/>
    </location>
</feature>
<dbReference type="Proteomes" id="UP000061489">
    <property type="component" value="Chromosome"/>
</dbReference>
<dbReference type="Pfam" id="PF07963">
    <property type="entry name" value="N_methyl"/>
    <property type="match status" value="1"/>
</dbReference>
<dbReference type="OrthoDB" id="5593857at2"/>
<evidence type="ECO:0000313" key="3">
    <source>
        <dbReference type="EMBL" id="AHI29259.1"/>
    </source>
</evidence>
<keyword evidence="4" id="KW-1185">Reference proteome</keyword>
<name>W5YK64_9GAMM</name>
<accession>W5YK64</accession>
<evidence type="ECO:0000313" key="4">
    <source>
        <dbReference type="Proteomes" id="UP000061489"/>
    </source>
</evidence>
<proteinExistence type="predicted"/>
<keyword evidence="2" id="KW-0812">Transmembrane</keyword>
<reference evidence="3 4" key="1">
    <citation type="journal article" date="2014" name="Genome Announc.">
        <title>Draft Genome Sequences of Marinobacter similis A3d10T and Marinobacter salarius R9SW1T.</title>
        <authorList>
            <person name="Ivanova E.P."/>
            <person name="Ng H.J."/>
            <person name="Webb H.K."/>
            <person name="Feng G."/>
            <person name="Oshima K."/>
            <person name="Hattori M."/>
            <person name="Ohkuma M."/>
            <person name="Sergeev A.F."/>
            <person name="Mikhailov V.V."/>
            <person name="Crawford R.J."/>
            <person name="Sawabe T."/>
        </authorList>
    </citation>
    <scope>NUCLEOTIDE SEQUENCE [LARGE SCALE GENOMIC DNA]</scope>
    <source>
        <strain evidence="3 4">A3d10</strain>
    </source>
</reference>
<gene>
    <name evidence="3" type="ORF">AU14_13595</name>
</gene>
<dbReference type="AlphaFoldDB" id="W5YK64"/>
<dbReference type="InterPro" id="IPR012902">
    <property type="entry name" value="N_methyl_site"/>
</dbReference>